<dbReference type="EMBL" id="CP001737">
    <property type="protein sequence ID" value="ACV77999.1"/>
    <property type="molecule type" value="Genomic_DNA"/>
</dbReference>
<accession>C8XFB3</accession>
<dbReference type="KEGG" id="nml:Namu_1607"/>
<dbReference type="HOGENOM" id="CLU_996875_0_0_11"/>
<gene>
    <name evidence="2" type="ordered locus">Namu_1607</name>
</gene>
<dbReference type="PROSITE" id="PS51257">
    <property type="entry name" value="PROKAR_LIPOPROTEIN"/>
    <property type="match status" value="1"/>
</dbReference>
<dbReference type="Proteomes" id="UP000002218">
    <property type="component" value="Chromosome"/>
</dbReference>
<protein>
    <recommendedName>
        <fullName evidence="4">Lipoprotein</fullName>
    </recommendedName>
</protein>
<reference evidence="3" key="1">
    <citation type="submission" date="2009-09" db="EMBL/GenBank/DDBJ databases">
        <title>The complete genome of Nakamurella multipartita DSM 44233.</title>
        <authorList>
            <consortium name="US DOE Joint Genome Institute (JGI-PGF)"/>
            <person name="Lucas S."/>
            <person name="Copeland A."/>
            <person name="Lapidus A."/>
            <person name="Glavina del Rio T."/>
            <person name="Dalin E."/>
            <person name="Tice H."/>
            <person name="Bruce D."/>
            <person name="Goodwin L."/>
            <person name="Pitluck S."/>
            <person name="Kyrpides N."/>
            <person name="Mavromatis K."/>
            <person name="Ivanova N."/>
            <person name="Ovchinnikova G."/>
            <person name="Sims D."/>
            <person name="Meincke L."/>
            <person name="Brettin T."/>
            <person name="Detter J.C."/>
            <person name="Han C."/>
            <person name="Larimer F."/>
            <person name="Land M."/>
            <person name="Hauser L."/>
            <person name="Markowitz V."/>
            <person name="Cheng J.-F."/>
            <person name="Hugenholtz P."/>
            <person name="Woyke T."/>
            <person name="Wu D."/>
            <person name="Klenk H.-P."/>
            <person name="Eisen J.A."/>
        </authorList>
    </citation>
    <scope>NUCLEOTIDE SEQUENCE [LARGE SCALE GENOMIC DNA]</scope>
    <source>
        <strain evidence="3">ATCC 700099 / DSM 44233 / CIP 104796 / JCM 9543 / NBRC 105858 / Y-104</strain>
    </source>
</reference>
<feature type="chain" id="PRO_5039029747" description="Lipoprotein" evidence="1">
    <location>
        <begin position="29"/>
        <end position="279"/>
    </location>
</feature>
<evidence type="ECO:0000313" key="2">
    <source>
        <dbReference type="EMBL" id="ACV77999.1"/>
    </source>
</evidence>
<proteinExistence type="predicted"/>
<keyword evidence="3" id="KW-1185">Reference proteome</keyword>
<name>C8XFB3_NAKMY</name>
<dbReference type="InParanoid" id="C8XFB3"/>
<reference evidence="2 3" key="2">
    <citation type="journal article" date="2010" name="Stand. Genomic Sci.">
        <title>Complete genome sequence of Nakamurella multipartita type strain (Y-104).</title>
        <authorList>
            <person name="Tice H."/>
            <person name="Mayilraj S."/>
            <person name="Sims D."/>
            <person name="Lapidus A."/>
            <person name="Nolan M."/>
            <person name="Lucas S."/>
            <person name="Glavina Del Rio T."/>
            <person name="Copeland A."/>
            <person name="Cheng J.F."/>
            <person name="Meincke L."/>
            <person name="Bruce D."/>
            <person name="Goodwin L."/>
            <person name="Pitluck S."/>
            <person name="Ivanova N."/>
            <person name="Mavromatis K."/>
            <person name="Ovchinnikova G."/>
            <person name="Pati A."/>
            <person name="Chen A."/>
            <person name="Palaniappan K."/>
            <person name="Land M."/>
            <person name="Hauser L."/>
            <person name="Chang Y.J."/>
            <person name="Jeffries C.D."/>
            <person name="Detter J.C."/>
            <person name="Brettin T."/>
            <person name="Rohde M."/>
            <person name="Goker M."/>
            <person name="Bristow J."/>
            <person name="Eisen J.A."/>
            <person name="Markowitz V."/>
            <person name="Hugenholtz P."/>
            <person name="Kyrpides N.C."/>
            <person name="Klenk H.P."/>
            <person name="Chen F."/>
        </authorList>
    </citation>
    <scope>NUCLEOTIDE SEQUENCE [LARGE SCALE GENOMIC DNA]</scope>
    <source>
        <strain evidence="3">ATCC 700099 / DSM 44233 / CIP 104796 / JCM 9543 / NBRC 105858 / Y-104</strain>
    </source>
</reference>
<evidence type="ECO:0000256" key="1">
    <source>
        <dbReference type="SAM" id="SignalP"/>
    </source>
</evidence>
<organism evidence="2 3">
    <name type="scientific">Nakamurella multipartita (strain ATCC 700099 / DSM 44233 / CIP 104796 / JCM 9543 / NBRC 105858 / Y-104)</name>
    <name type="common">Microsphaera multipartita</name>
    <dbReference type="NCBI Taxonomy" id="479431"/>
    <lineage>
        <taxon>Bacteria</taxon>
        <taxon>Bacillati</taxon>
        <taxon>Actinomycetota</taxon>
        <taxon>Actinomycetes</taxon>
        <taxon>Nakamurellales</taxon>
        <taxon>Nakamurellaceae</taxon>
        <taxon>Nakamurella</taxon>
    </lineage>
</organism>
<evidence type="ECO:0008006" key="4">
    <source>
        <dbReference type="Google" id="ProtNLM"/>
    </source>
</evidence>
<dbReference type="AlphaFoldDB" id="C8XFB3"/>
<dbReference type="RefSeq" id="WP_015746905.1">
    <property type="nucleotide sequence ID" value="NC_013235.1"/>
</dbReference>
<keyword evidence="1" id="KW-0732">Signal</keyword>
<feature type="signal peptide" evidence="1">
    <location>
        <begin position="1"/>
        <end position="28"/>
    </location>
</feature>
<sequence length="279" mass="28903" precursor="true">MRTLRVWWVTGVATFVVLVLTACGQAVAGVPQAGDEGCVPAADDPSGPTTPTEAPVITVDDRVSFGVPNSHTAPLGLTVYADGTVIRAEGNGSHAEPLAELTIGLVDRCRVQQTVDALVALADADFGMPGITDQAVTTVTVTRPGSDPVILSAYALGTGDEYVDARQAAARTELTSTLRALEAARSAEQPWTPNRLQLTRYEYEVSGPVQTWPLARSIADVLHQRTYGDLSCGVVDGADAAAIATALGDHPALSRWTDGQDTTALAIGVLVPGQSACGG</sequence>
<evidence type="ECO:0000313" key="3">
    <source>
        <dbReference type="Proteomes" id="UP000002218"/>
    </source>
</evidence>